<reference evidence="7" key="3">
    <citation type="submission" date="2025-05" db="UniProtKB">
        <authorList>
            <consortium name="EnsemblMetazoa"/>
        </authorList>
    </citation>
    <scope>IDENTIFICATION</scope>
</reference>
<feature type="domain" description="Runt" evidence="6">
    <location>
        <begin position="118"/>
        <end position="246"/>
    </location>
</feature>
<evidence type="ECO:0000256" key="5">
    <source>
        <dbReference type="SAM" id="MobiDB-lite"/>
    </source>
</evidence>
<dbReference type="GO" id="GO:0003006">
    <property type="term" value="P:developmental process involved in reproduction"/>
    <property type="evidence" value="ECO:0007669"/>
    <property type="project" value="UniProtKB-ARBA"/>
</dbReference>
<feature type="compositionally biased region" description="Low complexity" evidence="5">
    <location>
        <begin position="589"/>
        <end position="614"/>
    </location>
</feature>
<dbReference type="GO" id="GO:0000981">
    <property type="term" value="F:DNA-binding transcription factor activity, RNA polymerase II-specific"/>
    <property type="evidence" value="ECO:0007669"/>
    <property type="project" value="TreeGrafter"/>
</dbReference>
<accession>A0A6P4FH28</accession>
<gene>
    <name evidence="9" type="primary">LOC108049833</name>
    <name evidence="7" type="synonym">108049833</name>
</gene>
<sequence>MHISAEVSSTTSNQIQQQQQQQQHQQQQQQHQQHQQHQSLQQQQQQQQTATTTTTKRRNAESSANNNNNSSTTNNNNNSNNNNNNSTTNNNNNNNNNVKTKPVDTSPYLTPENLIERTVDVLLAEHPGELVKTGSPHVVCTTLPTHWRSNKTLPIAFKVLALGEVMDGTIVTIRAGNDENFCGELRNCTAVMKNQVAKFNDLRFVGRSGRGKSFTLTIVISTNPIQTATYTKAIKVTVDGPREPRSKVRHQGFHPFAFGPQRFGPDPLMAGLPFKLPGFAHHLVGMHSHLHAPDWRAHMALGGRPAAFPAAPFFGHHAAAAAAAFPTASGLRVLSGEGQQHQQQQLATVGAAHSTTSPEGSPTTTTTSGTQLSAFVQPPMTSSPPPVTSLQHDSNNNNNSSSHIDAGFESDSISVTGSPRKSLGSPLTHDEEEGEAEAEAEAEAEESESVGLSLNNGGIQGTLGESSPGSGGAFTALIQRSGKNPTELFGGFGGAGGNHFTPGGGHSFNPALAAQLFLQSPLLPQSSQWLYTQLYGSYSDLPWLRNAAAAAAANINPNQEAPTVPTLSSNPDHDGVNLIKRCVTLITHNPPDAENANPNASPPVSSTRRSPSPVETIDLDDVSTTSRSASGSSGGGGGGAGGPIRTRTPKPSADVWRPY</sequence>
<dbReference type="GO" id="GO:0005524">
    <property type="term" value="F:ATP binding"/>
    <property type="evidence" value="ECO:0007669"/>
    <property type="project" value="InterPro"/>
</dbReference>
<dbReference type="PANTHER" id="PTHR11950">
    <property type="entry name" value="RUNT RELATED"/>
    <property type="match status" value="1"/>
</dbReference>
<feature type="compositionally biased region" description="Low complexity" evidence="5">
    <location>
        <begin position="65"/>
        <end position="97"/>
    </location>
</feature>
<feature type="compositionally biased region" description="Polar residues" evidence="5">
    <location>
        <begin position="1"/>
        <end position="13"/>
    </location>
</feature>
<evidence type="ECO:0000313" key="8">
    <source>
        <dbReference type="Proteomes" id="UP001652680"/>
    </source>
</evidence>
<feature type="region of interest" description="Disordered" evidence="5">
    <location>
        <begin position="1"/>
        <end position="108"/>
    </location>
</feature>
<dbReference type="PRINTS" id="PR00967">
    <property type="entry name" value="ONCOGENEAML1"/>
</dbReference>
<dbReference type="PANTHER" id="PTHR11950:SF48">
    <property type="entry name" value="RUNT RELATED B"/>
    <property type="match status" value="1"/>
</dbReference>
<feature type="compositionally biased region" description="Gly residues" evidence="5">
    <location>
        <begin position="632"/>
        <end position="642"/>
    </location>
</feature>
<reference evidence="8" key="1">
    <citation type="journal article" date="2021" name="Elife">
        <title>Highly contiguous assemblies of 101 drosophilid genomes.</title>
        <authorList>
            <person name="Kim B.Y."/>
            <person name="Wang J.R."/>
            <person name="Miller D.E."/>
            <person name="Barmina O."/>
            <person name="Delaney E."/>
            <person name="Thompson A."/>
            <person name="Comeault A.A."/>
            <person name="Peede D."/>
            <person name="D'Agostino E.R."/>
            <person name="Pelaez J."/>
            <person name="Aguilar J.M."/>
            <person name="Haji D."/>
            <person name="Matsunaga T."/>
            <person name="Armstrong E.E."/>
            <person name="Zych M."/>
            <person name="Ogawa Y."/>
            <person name="Stamenkovic-Radak M."/>
            <person name="Jelic M."/>
            <person name="Veselinovic M.S."/>
            <person name="Tanaskovic M."/>
            <person name="Eric P."/>
            <person name="Gao J.J."/>
            <person name="Katoh T.K."/>
            <person name="Toda M.J."/>
            <person name="Watabe H."/>
            <person name="Watada M."/>
            <person name="Davis J.S."/>
            <person name="Moyle L.C."/>
            <person name="Manoli G."/>
            <person name="Bertolini E."/>
            <person name="Kostal V."/>
            <person name="Hawley R.S."/>
            <person name="Takahashi A."/>
            <person name="Jones C.D."/>
            <person name="Price D.K."/>
            <person name="Whiteman N."/>
            <person name="Kopp A."/>
            <person name="Matute D.R."/>
            <person name="Petrov D.A."/>
        </authorList>
    </citation>
    <scope>NUCLEOTIDE SEQUENCE [LARGE SCALE GENOMIC DNA]</scope>
</reference>
<evidence type="ECO:0000256" key="4">
    <source>
        <dbReference type="ARBA" id="ARBA00023242"/>
    </source>
</evidence>
<feature type="compositionally biased region" description="Polar residues" evidence="5">
    <location>
        <begin position="450"/>
        <end position="468"/>
    </location>
</feature>
<evidence type="ECO:0000313" key="7">
    <source>
        <dbReference type="EnsemblMetazoa" id="XP_016986653.1"/>
    </source>
</evidence>
<evidence type="ECO:0000256" key="2">
    <source>
        <dbReference type="ARBA" id="ARBA00023015"/>
    </source>
</evidence>
<name>A0A6P4FH28_DRORH</name>
<dbReference type="GeneID" id="108049833"/>
<dbReference type="InterPro" id="IPR013524">
    <property type="entry name" value="Runt_dom"/>
</dbReference>
<dbReference type="GO" id="GO:0005634">
    <property type="term" value="C:nucleus"/>
    <property type="evidence" value="ECO:0007669"/>
    <property type="project" value="UniProtKB-SubCell"/>
</dbReference>
<dbReference type="Proteomes" id="UP001652680">
    <property type="component" value="Unassembled WGS sequence"/>
</dbReference>
<feature type="region of interest" description="Disordered" evidence="5">
    <location>
        <begin position="589"/>
        <end position="659"/>
    </location>
</feature>
<feature type="compositionally biased region" description="Low complexity" evidence="5">
    <location>
        <begin position="14"/>
        <end position="54"/>
    </location>
</feature>
<dbReference type="PROSITE" id="PS51062">
    <property type="entry name" value="RUNT"/>
    <property type="match status" value="1"/>
</dbReference>
<dbReference type="FunFam" id="2.60.40.720:FF:000001">
    <property type="entry name" value="Runt-related transcription factor"/>
    <property type="match status" value="1"/>
</dbReference>
<keyword evidence="2" id="KW-0805">Transcription regulation</keyword>
<feature type="compositionally biased region" description="Low complexity" evidence="5">
    <location>
        <begin position="354"/>
        <end position="370"/>
    </location>
</feature>
<dbReference type="InterPro" id="IPR008967">
    <property type="entry name" value="p53-like_TF_DNA-bd_sf"/>
</dbReference>
<organism evidence="9">
    <name type="scientific">Drosophila rhopaloa</name>
    <name type="common">Fruit fly</name>
    <dbReference type="NCBI Taxonomy" id="1041015"/>
    <lineage>
        <taxon>Eukaryota</taxon>
        <taxon>Metazoa</taxon>
        <taxon>Ecdysozoa</taxon>
        <taxon>Arthropoda</taxon>
        <taxon>Hexapoda</taxon>
        <taxon>Insecta</taxon>
        <taxon>Pterygota</taxon>
        <taxon>Neoptera</taxon>
        <taxon>Endopterygota</taxon>
        <taxon>Diptera</taxon>
        <taxon>Brachycera</taxon>
        <taxon>Muscomorpha</taxon>
        <taxon>Ephydroidea</taxon>
        <taxon>Drosophilidae</taxon>
        <taxon>Drosophila</taxon>
        <taxon>Sophophora</taxon>
    </lineage>
</organism>
<dbReference type="RefSeq" id="XP_016986653.1">
    <property type="nucleotide sequence ID" value="XM_017131164.1"/>
</dbReference>
<protein>
    <submittedName>
        <fullName evidence="9">Uncharacterized protein LOC108049833</fullName>
    </submittedName>
</protein>
<dbReference type="InterPro" id="IPR000040">
    <property type="entry name" value="AML1_Runt"/>
</dbReference>
<dbReference type="AlphaFoldDB" id="A0A6P4FH28"/>
<evidence type="ECO:0000259" key="6">
    <source>
        <dbReference type="PROSITE" id="PS51062"/>
    </source>
</evidence>
<keyword evidence="3" id="KW-0804">Transcription</keyword>
<dbReference type="CTD" id="33051"/>
<dbReference type="InterPro" id="IPR012346">
    <property type="entry name" value="p53/RUNT-type_TF_DNA-bd_sf"/>
</dbReference>
<keyword evidence="8" id="KW-1185">Reference proteome</keyword>
<evidence type="ECO:0000313" key="9">
    <source>
        <dbReference type="RefSeq" id="XP_016986653.1"/>
    </source>
</evidence>
<dbReference type="Gene3D" id="2.60.40.720">
    <property type="match status" value="1"/>
</dbReference>
<feature type="region of interest" description="Disordered" evidence="5">
    <location>
        <begin position="334"/>
        <end position="476"/>
    </location>
</feature>
<dbReference type="Pfam" id="PF00853">
    <property type="entry name" value="Runt"/>
    <property type="match status" value="1"/>
</dbReference>
<dbReference type="GO" id="GO:0001709">
    <property type="term" value="P:cell fate determination"/>
    <property type="evidence" value="ECO:0007669"/>
    <property type="project" value="UniProtKB-ARBA"/>
</dbReference>
<keyword evidence="4" id="KW-0539">Nucleus</keyword>
<proteinExistence type="predicted"/>
<dbReference type="GO" id="GO:0048592">
    <property type="term" value="P:eye morphogenesis"/>
    <property type="evidence" value="ECO:0007669"/>
    <property type="project" value="UniProtKB-ARBA"/>
</dbReference>
<evidence type="ECO:0000256" key="3">
    <source>
        <dbReference type="ARBA" id="ARBA00023163"/>
    </source>
</evidence>
<dbReference type="OrthoDB" id="10029800at2759"/>
<dbReference type="GO" id="GO:0000978">
    <property type="term" value="F:RNA polymerase II cis-regulatory region sequence-specific DNA binding"/>
    <property type="evidence" value="ECO:0007669"/>
    <property type="project" value="TreeGrafter"/>
</dbReference>
<evidence type="ECO:0000256" key="1">
    <source>
        <dbReference type="ARBA" id="ARBA00004123"/>
    </source>
</evidence>
<dbReference type="SUPFAM" id="SSF49417">
    <property type="entry name" value="p53-like transcription factors"/>
    <property type="match status" value="1"/>
</dbReference>
<dbReference type="EnsemblMetazoa" id="XM_017131164.1">
    <property type="protein sequence ID" value="XP_016986653.1"/>
    <property type="gene ID" value="LOC108049833"/>
</dbReference>
<comment type="subcellular location">
    <subcellularLocation>
        <location evidence="1">Nucleus</location>
    </subcellularLocation>
</comment>
<reference evidence="9" key="2">
    <citation type="submission" date="2025-04" db="UniProtKB">
        <authorList>
            <consortium name="RefSeq"/>
        </authorList>
    </citation>
    <scope>IDENTIFICATION</scope>
</reference>
<feature type="compositionally biased region" description="Acidic residues" evidence="5">
    <location>
        <begin position="430"/>
        <end position="448"/>
    </location>
</feature>